<evidence type="ECO:0000256" key="5">
    <source>
        <dbReference type="ARBA" id="ARBA00023136"/>
    </source>
</evidence>
<feature type="compositionally biased region" description="Pro residues" evidence="6">
    <location>
        <begin position="99"/>
        <end position="111"/>
    </location>
</feature>
<keyword evidence="9" id="KW-1185">Reference proteome</keyword>
<comment type="caution">
    <text evidence="8">The sequence shown here is derived from an EMBL/GenBank/DDBJ whole genome shotgun (WGS) entry which is preliminary data.</text>
</comment>
<evidence type="ECO:0000256" key="2">
    <source>
        <dbReference type="ARBA" id="ARBA00010265"/>
    </source>
</evidence>
<evidence type="ECO:0000256" key="3">
    <source>
        <dbReference type="ARBA" id="ARBA00022692"/>
    </source>
</evidence>
<organism evidence="8 9">
    <name type="scientific">Stakelama sediminis</name>
    <dbReference type="NCBI Taxonomy" id="463200"/>
    <lineage>
        <taxon>Bacteria</taxon>
        <taxon>Pseudomonadati</taxon>
        <taxon>Pseudomonadota</taxon>
        <taxon>Alphaproteobacteria</taxon>
        <taxon>Sphingomonadales</taxon>
        <taxon>Sphingomonadaceae</taxon>
        <taxon>Stakelama</taxon>
    </lineage>
</organism>
<evidence type="ECO:0000256" key="7">
    <source>
        <dbReference type="SAM" id="Phobius"/>
    </source>
</evidence>
<gene>
    <name evidence="8" type="ORF">FHR23_002845</name>
</gene>
<name>A0A840Z265_9SPHN</name>
<evidence type="ECO:0000256" key="1">
    <source>
        <dbReference type="ARBA" id="ARBA00004167"/>
    </source>
</evidence>
<dbReference type="InterPro" id="IPR005498">
    <property type="entry name" value="T4SS_VirB10/TraB/TrbI"/>
</dbReference>
<dbReference type="Proteomes" id="UP000554342">
    <property type="component" value="Unassembled WGS sequence"/>
</dbReference>
<keyword evidence="3 7" id="KW-0812">Transmembrane</keyword>
<feature type="region of interest" description="Disordered" evidence="6">
    <location>
        <begin position="57"/>
        <end position="185"/>
    </location>
</feature>
<feature type="compositionally biased region" description="Low complexity" evidence="6">
    <location>
        <begin position="148"/>
        <end position="163"/>
    </location>
</feature>
<dbReference type="RefSeq" id="WP_184005218.1">
    <property type="nucleotide sequence ID" value="NZ_BAABIF010000006.1"/>
</dbReference>
<evidence type="ECO:0000313" key="8">
    <source>
        <dbReference type="EMBL" id="MBB5719889.1"/>
    </source>
</evidence>
<proteinExistence type="inferred from homology"/>
<dbReference type="Gene3D" id="2.40.128.260">
    <property type="entry name" value="Type IV secretion system, VirB10/TraB/TrbI"/>
    <property type="match status" value="1"/>
</dbReference>
<reference evidence="8 9" key="1">
    <citation type="submission" date="2020-08" db="EMBL/GenBank/DDBJ databases">
        <title>Genomic Encyclopedia of Type Strains, Phase IV (KMG-IV): sequencing the most valuable type-strain genomes for metagenomic binning, comparative biology and taxonomic classification.</title>
        <authorList>
            <person name="Goeker M."/>
        </authorList>
    </citation>
    <scope>NUCLEOTIDE SEQUENCE [LARGE SCALE GENOMIC DNA]</scope>
    <source>
        <strain evidence="8 9">DSM 27203</strain>
    </source>
</reference>
<feature type="region of interest" description="Disordered" evidence="6">
    <location>
        <begin position="1"/>
        <end position="30"/>
    </location>
</feature>
<feature type="transmembrane region" description="Helical" evidence="7">
    <location>
        <begin position="34"/>
        <end position="54"/>
    </location>
</feature>
<keyword evidence="5 7" id="KW-0472">Membrane</keyword>
<dbReference type="InterPro" id="IPR042217">
    <property type="entry name" value="T4SS_VirB10/TrbI"/>
</dbReference>
<dbReference type="AlphaFoldDB" id="A0A840Z265"/>
<dbReference type="EMBL" id="JACIJI010000006">
    <property type="protein sequence ID" value="MBB5719889.1"/>
    <property type="molecule type" value="Genomic_DNA"/>
</dbReference>
<evidence type="ECO:0000313" key="9">
    <source>
        <dbReference type="Proteomes" id="UP000554342"/>
    </source>
</evidence>
<dbReference type="GO" id="GO:0016020">
    <property type="term" value="C:membrane"/>
    <property type="evidence" value="ECO:0007669"/>
    <property type="project" value="UniProtKB-SubCell"/>
</dbReference>
<keyword evidence="4 7" id="KW-1133">Transmembrane helix</keyword>
<feature type="compositionally biased region" description="Basic and acidic residues" evidence="6">
    <location>
        <begin position="130"/>
        <end position="141"/>
    </location>
</feature>
<feature type="compositionally biased region" description="Low complexity" evidence="6">
    <location>
        <begin position="120"/>
        <end position="129"/>
    </location>
</feature>
<feature type="compositionally biased region" description="Basic and acidic residues" evidence="6">
    <location>
        <begin position="1"/>
        <end position="16"/>
    </location>
</feature>
<evidence type="ECO:0000256" key="6">
    <source>
        <dbReference type="SAM" id="MobiDB-lite"/>
    </source>
</evidence>
<accession>A0A840Z265</accession>
<protein>
    <submittedName>
        <fullName evidence="8">Type IV secretion system protein VirB10</fullName>
    </submittedName>
</protein>
<dbReference type="CDD" id="cd16429">
    <property type="entry name" value="VirB10"/>
    <property type="match status" value="1"/>
</dbReference>
<evidence type="ECO:0000256" key="4">
    <source>
        <dbReference type="ARBA" id="ARBA00022989"/>
    </source>
</evidence>
<comment type="similarity">
    <text evidence="2">Belongs to the TrbI/VirB10 family.</text>
</comment>
<dbReference type="Pfam" id="PF03743">
    <property type="entry name" value="TrbI"/>
    <property type="match status" value="1"/>
</dbReference>
<comment type="subcellular location">
    <subcellularLocation>
        <location evidence="1">Membrane</location>
        <topology evidence="1">Single-pass membrane protein</topology>
    </subcellularLocation>
</comment>
<sequence>MIERDEREGARPDEGKPISTRAAPPKPRRLSRKALALLTGVGAIAIAGALGYSLTASHHAEAPQESVTVDRNPGGDALADAPRDYGDLAKSASGGIGPPGNPGEPQTPEPNPDLGSQTSAPGADAASAEAQRRRQQRDSARSSKLFTGSSERASASSSGSEAAPPLSGQVEGPAQAAGSNPDDQDRKAAFVAGKGASPTVNAGRLMVPAGDYVIDAGSTIAAALITGLSSDLPGQVVAQVTENVYDSVTGQTLLIPQGTRLLGDYDARVSFGQSRALVVWTRMILPDGRSIALDRMVGTDPSGQSGFADRVHTHTGKLVVAGILSTLFGVGANVATGGGGSNGDIAYAIRESAGRSVESAGDKIVERQLDVQPTITIRPGARVRVLVGRDLVLAPWRTSGA</sequence>